<dbReference type="Gene3D" id="3.30.450.40">
    <property type="match status" value="1"/>
</dbReference>
<dbReference type="InterPro" id="IPR003660">
    <property type="entry name" value="HAMP_dom"/>
</dbReference>
<protein>
    <recommendedName>
        <fullName evidence="3">histidine kinase</fullName>
        <ecNumber evidence="3">2.7.13.3</ecNumber>
    </recommendedName>
</protein>
<dbReference type="CDD" id="cd17546">
    <property type="entry name" value="REC_hyHK_CKI1_RcsC-like"/>
    <property type="match status" value="1"/>
</dbReference>
<dbReference type="PRINTS" id="PR00344">
    <property type="entry name" value="BCTRLSENSOR"/>
</dbReference>
<evidence type="ECO:0000256" key="4">
    <source>
        <dbReference type="ARBA" id="ARBA00022553"/>
    </source>
</evidence>
<evidence type="ECO:0000256" key="9">
    <source>
        <dbReference type="SAM" id="Coils"/>
    </source>
</evidence>
<keyword evidence="15" id="KW-1185">Reference proteome</keyword>
<gene>
    <name evidence="14" type="ORF">A4R26_05610</name>
</gene>
<accession>A0A1V9FE36</accession>
<dbReference type="EMBL" id="LWBP01000199">
    <property type="protein sequence ID" value="OQP56633.1"/>
    <property type="molecule type" value="Genomic_DNA"/>
</dbReference>
<dbReference type="SUPFAM" id="SSF52172">
    <property type="entry name" value="CheY-like"/>
    <property type="match status" value="3"/>
</dbReference>
<evidence type="ECO:0000256" key="3">
    <source>
        <dbReference type="ARBA" id="ARBA00012438"/>
    </source>
</evidence>
<dbReference type="AlphaFoldDB" id="A0A1V9FE36"/>
<dbReference type="Pfam" id="PF02518">
    <property type="entry name" value="HATPase_c"/>
    <property type="match status" value="1"/>
</dbReference>
<dbReference type="Gene3D" id="3.30.565.10">
    <property type="entry name" value="Histidine kinase-like ATPase, C-terminal domain"/>
    <property type="match status" value="1"/>
</dbReference>
<keyword evidence="10" id="KW-0472">Membrane</keyword>
<dbReference type="GO" id="GO:0000155">
    <property type="term" value="F:phosphorelay sensor kinase activity"/>
    <property type="evidence" value="ECO:0007669"/>
    <property type="project" value="InterPro"/>
</dbReference>
<comment type="caution">
    <text evidence="14">The sequence shown here is derived from an EMBL/GenBank/DDBJ whole genome shotgun (WGS) entry which is preliminary data.</text>
</comment>
<dbReference type="CDD" id="cd00082">
    <property type="entry name" value="HisKA"/>
    <property type="match status" value="1"/>
</dbReference>
<dbReference type="CDD" id="cd06225">
    <property type="entry name" value="HAMP"/>
    <property type="match status" value="1"/>
</dbReference>
<sequence>MNAFKRNLIIGYGISLLLLIISAVASYISINKLLSSAKWVNHTNEVQKKVEKVIAGLVDAETGQRGYLLTGKPQFLDPYSGAVDRTTVLLNEVKNLTKDNILQQQDCDLLKEQAVTRLNFLGELVQKKKNDEPISDSLMVLGKRYMDSVRVIVKRIQGREVALLKIRTQNMNRFAASTPTLIIIAMLLGIVVTIISFVRVLNDYEKRAALQVELQEKDEQISRRITLINEVATEISGGNYEVKVEDTGADALGGIAGSLNRMTEALNFSFTNLKDQQWLQTGVAQLNESMIGKKELEILTYDVIEFITGYTSSIQGAFYLRVDEDELQLAAGIGFSKKERPKIHFGEGVAGQCAQSGRQIHLENIPDAQVVLDYTGGSIKPVAIVALPVFYESRLKGVIEIASMQPYSSVALDFLRVAGFNIGMAIHSARDHQRLQELLAETQAQSEELQAQHTELENINAELEAQAERLQTSEEELRVQQEELQHANQELEERSRLLEEKNELILERNLEIQARAEELTQSTRYKSEFLANMSHELRTPLNSILLLSRLLTENHPNNLTSDQVEYATVIQSSGKGLLTLIDEILDLSKIEAGKMELEYTDIRINELTNELQSLFAPLATEKGIEFTIEQEDDLPLSIETDRLRLNQILRNLLSNALKFTKKGSVKLSIQKKGADFWFTVRDTGIGIAPEKQAIIFEAFQQADGSTRRQYGGTGLGLSISRKLAQLLNGEITITSEVNKGSEFTLILPALKIDTIQQPAVTGEVPVQKEPAEKTSIPLPLRDSEFLSPVIPSPVDDDRSAIAAGDKVILIIDDDTAFAKSLLNYTRAKGYKGIVAVRGDEGIALAKQYLPLGILLDLQLPVVSGWQVMDELKSDVNTRPIPVHIMSAYQAKTKSLSKGAVDFINKPVAFEKLGEMFSKIESALNRHPKKVLIVEENTQHARALAYFLENYNVASEIRDSVEEGIKSLNKQEVDCVILDMGIPAQRSYDTLDEVKKTPGLEEVPIIIFTGKNLSQNEEVKIKQYADSIVVKTAHSYQRILDEVSLFLHLVEENRNEGRGYRRTRKTEAGEVLKGKTVLVVDDDVRNIFSLSKSLESYGMNVISAIDGKEALRQLETHTRVDMVLMDMMMPEMDGYETTKQLRKMPKYRSLPVIAVTAKAMTGDREKCIAAGASDYITKPVDVDQLISLLRVWLYQ</sequence>
<dbReference type="CDD" id="cd16922">
    <property type="entry name" value="HATPase_EvgS-ArcB-TorS-like"/>
    <property type="match status" value="1"/>
</dbReference>
<feature type="modified residue" description="4-aspartylphosphate" evidence="8">
    <location>
        <position position="856"/>
    </location>
</feature>
<evidence type="ECO:0000259" key="12">
    <source>
        <dbReference type="PROSITE" id="PS50110"/>
    </source>
</evidence>
<dbReference type="SMART" id="SM00387">
    <property type="entry name" value="HATPase_c"/>
    <property type="match status" value="1"/>
</dbReference>
<dbReference type="GO" id="GO:0016020">
    <property type="term" value="C:membrane"/>
    <property type="evidence" value="ECO:0007669"/>
    <property type="project" value="UniProtKB-SubCell"/>
</dbReference>
<dbReference type="InterPro" id="IPR003594">
    <property type="entry name" value="HATPase_dom"/>
</dbReference>
<dbReference type="Gene3D" id="3.40.50.2300">
    <property type="match status" value="3"/>
</dbReference>
<dbReference type="CDD" id="cd00156">
    <property type="entry name" value="REC"/>
    <property type="match status" value="1"/>
</dbReference>
<dbReference type="InterPro" id="IPR029016">
    <property type="entry name" value="GAF-like_dom_sf"/>
</dbReference>
<dbReference type="InterPro" id="IPR004358">
    <property type="entry name" value="Sig_transdc_His_kin-like_C"/>
</dbReference>
<feature type="transmembrane region" description="Helical" evidence="10">
    <location>
        <begin position="12"/>
        <end position="30"/>
    </location>
</feature>
<keyword evidence="10" id="KW-1133">Transmembrane helix</keyword>
<dbReference type="InterPro" id="IPR001789">
    <property type="entry name" value="Sig_transdc_resp-reg_receiver"/>
</dbReference>
<dbReference type="FunFam" id="3.30.565.10:FF:000010">
    <property type="entry name" value="Sensor histidine kinase RcsC"/>
    <property type="match status" value="1"/>
</dbReference>
<dbReference type="PANTHER" id="PTHR45339">
    <property type="entry name" value="HYBRID SIGNAL TRANSDUCTION HISTIDINE KINASE J"/>
    <property type="match status" value="1"/>
</dbReference>
<dbReference type="Pfam" id="PF13185">
    <property type="entry name" value="GAF_2"/>
    <property type="match status" value="1"/>
</dbReference>
<keyword evidence="5" id="KW-0808">Transferase</keyword>
<evidence type="ECO:0000256" key="10">
    <source>
        <dbReference type="SAM" id="Phobius"/>
    </source>
</evidence>
<dbReference type="PANTHER" id="PTHR45339:SF1">
    <property type="entry name" value="HYBRID SIGNAL TRANSDUCTION HISTIDINE KINASE J"/>
    <property type="match status" value="1"/>
</dbReference>
<dbReference type="InterPro" id="IPR036890">
    <property type="entry name" value="HATPase_C_sf"/>
</dbReference>
<dbReference type="Proteomes" id="UP000192276">
    <property type="component" value="Unassembled WGS sequence"/>
</dbReference>
<dbReference type="STRING" id="550983.A4R26_05610"/>
<feature type="transmembrane region" description="Helical" evidence="10">
    <location>
        <begin position="174"/>
        <end position="198"/>
    </location>
</feature>
<evidence type="ECO:0000256" key="7">
    <source>
        <dbReference type="ARBA" id="ARBA00023012"/>
    </source>
</evidence>
<dbReference type="OrthoDB" id="9811889at2"/>
<feature type="coiled-coil region" evidence="9">
    <location>
        <begin position="432"/>
        <end position="508"/>
    </location>
</feature>
<dbReference type="InterPro" id="IPR007891">
    <property type="entry name" value="CHASE3"/>
</dbReference>
<dbReference type="Gene3D" id="6.10.340.10">
    <property type="match status" value="1"/>
</dbReference>
<dbReference type="SMART" id="SM00304">
    <property type="entry name" value="HAMP"/>
    <property type="match status" value="1"/>
</dbReference>
<evidence type="ECO:0000256" key="6">
    <source>
        <dbReference type="ARBA" id="ARBA00022777"/>
    </source>
</evidence>
<dbReference type="CDD" id="cd19410">
    <property type="entry name" value="HK9-like_sensor"/>
    <property type="match status" value="1"/>
</dbReference>
<proteinExistence type="predicted"/>
<feature type="domain" description="Response regulatory" evidence="12">
    <location>
        <begin position="929"/>
        <end position="1045"/>
    </location>
</feature>
<keyword evidence="9" id="KW-0175">Coiled coil</keyword>
<dbReference type="SMART" id="SM00448">
    <property type="entry name" value="REC"/>
    <property type="match status" value="3"/>
</dbReference>
<dbReference type="PROSITE" id="PS50110">
    <property type="entry name" value="RESPONSE_REGULATORY"/>
    <property type="match status" value="3"/>
</dbReference>
<evidence type="ECO:0000313" key="14">
    <source>
        <dbReference type="EMBL" id="OQP56633.1"/>
    </source>
</evidence>
<dbReference type="SUPFAM" id="SSF47384">
    <property type="entry name" value="Homodimeric domain of signal transducing histidine kinase"/>
    <property type="match status" value="1"/>
</dbReference>
<feature type="domain" description="Response regulatory" evidence="12">
    <location>
        <begin position="807"/>
        <end position="920"/>
    </location>
</feature>
<keyword evidence="4 8" id="KW-0597">Phosphoprotein</keyword>
<dbReference type="PROSITE" id="PS50109">
    <property type="entry name" value="HIS_KIN"/>
    <property type="match status" value="1"/>
</dbReference>
<reference evidence="15" key="1">
    <citation type="submission" date="2016-04" db="EMBL/GenBank/DDBJ databases">
        <authorList>
            <person name="Chen L."/>
            <person name="Zhuang W."/>
            <person name="Wang G."/>
        </authorList>
    </citation>
    <scope>NUCLEOTIDE SEQUENCE [LARGE SCALE GENOMIC DNA]</scope>
    <source>
        <strain evidence="15">208</strain>
    </source>
</reference>
<evidence type="ECO:0000256" key="1">
    <source>
        <dbReference type="ARBA" id="ARBA00000085"/>
    </source>
</evidence>
<feature type="modified residue" description="4-aspartylphosphate" evidence="8">
    <location>
        <position position="1125"/>
    </location>
</feature>
<evidence type="ECO:0000256" key="2">
    <source>
        <dbReference type="ARBA" id="ARBA00004370"/>
    </source>
</evidence>
<dbReference type="InterPro" id="IPR003661">
    <property type="entry name" value="HisK_dim/P_dom"/>
</dbReference>
<comment type="catalytic activity">
    <reaction evidence="1">
        <text>ATP + protein L-histidine = ADP + protein N-phospho-L-histidine.</text>
        <dbReference type="EC" id="2.7.13.3"/>
    </reaction>
</comment>
<comment type="subcellular location">
    <subcellularLocation>
        <location evidence="2">Membrane</location>
    </subcellularLocation>
</comment>
<keyword evidence="10" id="KW-0812">Transmembrane</keyword>
<dbReference type="Pfam" id="PF05227">
    <property type="entry name" value="CHASE3"/>
    <property type="match status" value="1"/>
</dbReference>
<dbReference type="SUPFAM" id="SSF55874">
    <property type="entry name" value="ATPase domain of HSP90 chaperone/DNA topoisomerase II/histidine kinase"/>
    <property type="match status" value="1"/>
</dbReference>
<dbReference type="InterPro" id="IPR036097">
    <property type="entry name" value="HisK_dim/P_sf"/>
</dbReference>
<keyword evidence="7" id="KW-0902">Two-component regulatory system</keyword>
<dbReference type="SMART" id="SM00388">
    <property type="entry name" value="HisKA"/>
    <property type="match status" value="1"/>
</dbReference>
<evidence type="ECO:0000256" key="5">
    <source>
        <dbReference type="ARBA" id="ARBA00022679"/>
    </source>
</evidence>
<dbReference type="Gene3D" id="1.10.287.130">
    <property type="match status" value="1"/>
</dbReference>
<feature type="modified residue" description="4-aspartylphosphate" evidence="8">
    <location>
        <position position="978"/>
    </location>
</feature>
<dbReference type="InterPro" id="IPR003018">
    <property type="entry name" value="GAF"/>
</dbReference>
<evidence type="ECO:0000259" key="13">
    <source>
        <dbReference type="PROSITE" id="PS50885"/>
    </source>
</evidence>
<dbReference type="InterPro" id="IPR011006">
    <property type="entry name" value="CheY-like_superfamily"/>
</dbReference>
<feature type="domain" description="HAMP" evidence="13">
    <location>
        <begin position="219"/>
        <end position="271"/>
    </location>
</feature>
<evidence type="ECO:0000313" key="15">
    <source>
        <dbReference type="Proteomes" id="UP000192276"/>
    </source>
</evidence>
<dbReference type="Pfam" id="PF00512">
    <property type="entry name" value="HisKA"/>
    <property type="match status" value="1"/>
</dbReference>
<organism evidence="14 15">
    <name type="scientific">Niastella populi</name>
    <dbReference type="NCBI Taxonomy" id="550983"/>
    <lineage>
        <taxon>Bacteria</taxon>
        <taxon>Pseudomonadati</taxon>
        <taxon>Bacteroidota</taxon>
        <taxon>Chitinophagia</taxon>
        <taxon>Chitinophagales</taxon>
        <taxon>Chitinophagaceae</taxon>
        <taxon>Niastella</taxon>
    </lineage>
</organism>
<dbReference type="SUPFAM" id="SSF55781">
    <property type="entry name" value="GAF domain-like"/>
    <property type="match status" value="1"/>
</dbReference>
<feature type="domain" description="Response regulatory" evidence="12">
    <location>
        <begin position="1075"/>
        <end position="1192"/>
    </location>
</feature>
<evidence type="ECO:0000259" key="11">
    <source>
        <dbReference type="PROSITE" id="PS50109"/>
    </source>
</evidence>
<evidence type="ECO:0000256" key="8">
    <source>
        <dbReference type="PROSITE-ProRule" id="PRU00169"/>
    </source>
</evidence>
<dbReference type="InterPro" id="IPR005467">
    <property type="entry name" value="His_kinase_dom"/>
</dbReference>
<name>A0A1V9FE36_9BACT</name>
<dbReference type="RefSeq" id="WP_081168878.1">
    <property type="nucleotide sequence ID" value="NZ_LWBP01000199.1"/>
</dbReference>
<dbReference type="Pfam" id="PF00072">
    <property type="entry name" value="Response_reg"/>
    <property type="match status" value="3"/>
</dbReference>
<dbReference type="PROSITE" id="PS50885">
    <property type="entry name" value="HAMP"/>
    <property type="match status" value="1"/>
</dbReference>
<dbReference type="EC" id="2.7.13.3" evidence="3"/>
<keyword evidence="6 14" id="KW-0418">Kinase</keyword>
<feature type="domain" description="Histidine kinase" evidence="11">
    <location>
        <begin position="532"/>
        <end position="751"/>
    </location>
</feature>